<evidence type="ECO:0000313" key="8">
    <source>
        <dbReference type="EMBL" id="TYL36915.1"/>
    </source>
</evidence>
<evidence type="ECO:0000256" key="6">
    <source>
        <dbReference type="ARBA" id="ARBA00023136"/>
    </source>
</evidence>
<feature type="transmembrane region" description="Helical" evidence="7">
    <location>
        <begin position="6"/>
        <end position="27"/>
    </location>
</feature>
<feature type="transmembrane region" description="Helical" evidence="7">
    <location>
        <begin position="126"/>
        <end position="146"/>
    </location>
</feature>
<dbReference type="OrthoDB" id="342170at2157"/>
<comment type="caution">
    <text evidence="8">The sequence shown here is derived from an EMBL/GenBank/DDBJ whole genome shotgun (WGS) entry which is preliminary data.</text>
</comment>
<reference evidence="8" key="1">
    <citation type="submission" date="2017-11" db="EMBL/GenBank/DDBJ databases">
        <authorList>
            <person name="Kajale S.C."/>
            <person name="Sharma A."/>
        </authorList>
    </citation>
    <scope>NUCLEOTIDE SEQUENCE</scope>
    <source>
        <strain evidence="8">LS1_42</strain>
    </source>
</reference>
<dbReference type="Proteomes" id="UP000766904">
    <property type="component" value="Unassembled WGS sequence"/>
</dbReference>
<keyword evidence="6 7" id="KW-0472">Membrane</keyword>
<dbReference type="Gene3D" id="1.25.40.600">
    <property type="match status" value="1"/>
</dbReference>
<feature type="transmembrane region" description="Helical" evidence="7">
    <location>
        <begin position="98"/>
        <end position="120"/>
    </location>
</feature>
<evidence type="ECO:0000256" key="3">
    <source>
        <dbReference type="ARBA" id="ARBA00022475"/>
    </source>
</evidence>
<dbReference type="InterPro" id="IPR038523">
    <property type="entry name" value="AmiSUreI_transpt_sf"/>
</dbReference>
<dbReference type="EMBL" id="PHNJ01000013">
    <property type="protein sequence ID" value="TYL36915.1"/>
    <property type="molecule type" value="Genomic_DNA"/>
</dbReference>
<organism evidence="8 9">
    <name type="scientific">Natronococcus pandeyae</name>
    <dbReference type="NCBI Taxonomy" id="2055836"/>
    <lineage>
        <taxon>Archaea</taxon>
        <taxon>Methanobacteriati</taxon>
        <taxon>Methanobacteriota</taxon>
        <taxon>Stenosarchaea group</taxon>
        <taxon>Halobacteria</taxon>
        <taxon>Halobacteriales</taxon>
        <taxon>Natrialbaceae</taxon>
        <taxon>Natronococcus</taxon>
    </lineage>
</organism>
<evidence type="ECO:0000256" key="4">
    <source>
        <dbReference type="ARBA" id="ARBA00022692"/>
    </source>
</evidence>
<accession>A0A8J8Q4C7</accession>
<evidence type="ECO:0000256" key="5">
    <source>
        <dbReference type="ARBA" id="ARBA00022989"/>
    </source>
</evidence>
<keyword evidence="4 7" id="KW-0812">Transmembrane</keyword>
<protein>
    <submittedName>
        <fullName evidence="8">AmiS/UreI transporter</fullName>
    </submittedName>
</protein>
<evidence type="ECO:0000313" key="9">
    <source>
        <dbReference type="Proteomes" id="UP000766904"/>
    </source>
</evidence>
<evidence type="ECO:0000256" key="1">
    <source>
        <dbReference type="ARBA" id="ARBA00004651"/>
    </source>
</evidence>
<feature type="transmembrane region" description="Helical" evidence="7">
    <location>
        <begin position="153"/>
        <end position="179"/>
    </location>
</feature>
<gene>
    <name evidence="8" type="ORF">CV102_19330</name>
</gene>
<dbReference type="AlphaFoldDB" id="A0A8J8Q4C7"/>
<dbReference type="GO" id="GO:0005886">
    <property type="term" value="C:plasma membrane"/>
    <property type="evidence" value="ECO:0007669"/>
    <property type="project" value="UniProtKB-SubCell"/>
</dbReference>
<feature type="transmembrane region" description="Helical" evidence="7">
    <location>
        <begin position="66"/>
        <end position="86"/>
    </location>
</feature>
<keyword evidence="5 7" id="KW-1133">Transmembrane helix</keyword>
<dbReference type="Pfam" id="PF02293">
    <property type="entry name" value="AmiS_UreI"/>
    <property type="match status" value="1"/>
</dbReference>
<keyword evidence="2" id="KW-0813">Transport</keyword>
<evidence type="ECO:0000256" key="7">
    <source>
        <dbReference type="SAM" id="Phobius"/>
    </source>
</evidence>
<keyword evidence="9" id="KW-1185">Reference proteome</keyword>
<sequence>MSLYMILGMGLIFVGAVLVVNGIWLLGKGADSDVAILNFFVGILTFIIAMWWAFGELWAFGEYESGDAFVAAGTLLFSFTYLWIGANAIRGIGDQRSFGWYCILVTVIAIPTGYLVFLGGDIGLAGLWWIWAVLWATFWVLLGLELDEYTNPIAWFTTIVGLITGAAGYLMAAGFWPWAV</sequence>
<evidence type="ECO:0000256" key="2">
    <source>
        <dbReference type="ARBA" id="ARBA00022448"/>
    </source>
</evidence>
<proteinExistence type="predicted"/>
<comment type="subcellular location">
    <subcellularLocation>
        <location evidence="1">Cell membrane</location>
        <topology evidence="1">Multi-pass membrane protein</topology>
    </subcellularLocation>
</comment>
<keyword evidence="3" id="KW-1003">Cell membrane</keyword>
<name>A0A8J8Q4C7_9EURY</name>
<dbReference type="InterPro" id="IPR003211">
    <property type="entry name" value="AmiSUreI_transpt"/>
</dbReference>
<dbReference type="RefSeq" id="WP_148859661.1">
    <property type="nucleotide sequence ID" value="NZ_PHNJ01000013.1"/>
</dbReference>
<feature type="transmembrane region" description="Helical" evidence="7">
    <location>
        <begin position="34"/>
        <end position="54"/>
    </location>
</feature>